<dbReference type="InterPro" id="IPR002182">
    <property type="entry name" value="NB-ARC"/>
</dbReference>
<keyword evidence="10" id="KW-1185">Reference proteome</keyword>
<organism evidence="9">
    <name type="scientific">Oryza glumipatula</name>
    <dbReference type="NCBI Taxonomy" id="40148"/>
    <lineage>
        <taxon>Eukaryota</taxon>
        <taxon>Viridiplantae</taxon>
        <taxon>Streptophyta</taxon>
        <taxon>Embryophyta</taxon>
        <taxon>Tracheophyta</taxon>
        <taxon>Spermatophyta</taxon>
        <taxon>Magnoliopsida</taxon>
        <taxon>Liliopsida</taxon>
        <taxon>Poales</taxon>
        <taxon>Poaceae</taxon>
        <taxon>BOP clade</taxon>
        <taxon>Oryzoideae</taxon>
        <taxon>Oryzeae</taxon>
        <taxon>Oryzinae</taxon>
        <taxon>Oryza</taxon>
    </lineage>
</organism>
<dbReference type="GO" id="GO:0098542">
    <property type="term" value="P:defense response to other organism"/>
    <property type="evidence" value="ECO:0007669"/>
    <property type="project" value="TreeGrafter"/>
</dbReference>
<reference evidence="9" key="1">
    <citation type="submission" date="2015-04" db="UniProtKB">
        <authorList>
            <consortium name="EnsemblPlants"/>
        </authorList>
    </citation>
    <scope>IDENTIFICATION</scope>
</reference>
<dbReference type="Gramene" id="OGLUM04G21290.1">
    <property type="protein sequence ID" value="OGLUM04G21290.1"/>
    <property type="gene ID" value="OGLUM04G21290"/>
</dbReference>
<dbReference type="STRING" id="40148.A0A0D9ZP25"/>
<dbReference type="InterPro" id="IPR058922">
    <property type="entry name" value="WHD_DRP"/>
</dbReference>
<dbReference type="InterPro" id="IPR044974">
    <property type="entry name" value="Disease_R_plants"/>
</dbReference>
<name>A0A0D9ZP25_9ORYZ</name>
<dbReference type="AlphaFoldDB" id="A0A0D9ZP25"/>
<evidence type="ECO:0000256" key="5">
    <source>
        <dbReference type="ARBA" id="ARBA00022821"/>
    </source>
</evidence>
<evidence type="ECO:0000256" key="3">
    <source>
        <dbReference type="ARBA" id="ARBA00022737"/>
    </source>
</evidence>
<dbReference type="Gene3D" id="1.20.5.4130">
    <property type="match status" value="1"/>
</dbReference>
<keyword evidence="4" id="KW-0547">Nucleotide-binding</keyword>
<protein>
    <recommendedName>
        <fullName evidence="11">NB-ARC domain-containing protein</fullName>
    </recommendedName>
</protein>
<dbReference type="GO" id="GO:0043531">
    <property type="term" value="F:ADP binding"/>
    <property type="evidence" value="ECO:0007669"/>
    <property type="project" value="InterPro"/>
</dbReference>
<dbReference type="InterPro" id="IPR042197">
    <property type="entry name" value="Apaf_helical"/>
</dbReference>
<evidence type="ECO:0000259" key="8">
    <source>
        <dbReference type="Pfam" id="PF23559"/>
    </source>
</evidence>
<dbReference type="Pfam" id="PF18052">
    <property type="entry name" value="Rx_N"/>
    <property type="match status" value="1"/>
</dbReference>
<evidence type="ECO:0000256" key="1">
    <source>
        <dbReference type="ARBA" id="ARBA00008894"/>
    </source>
</evidence>
<evidence type="ECO:0008006" key="11">
    <source>
        <dbReference type="Google" id="ProtNLM"/>
    </source>
</evidence>
<feature type="domain" description="Disease resistance protein winged helix" evidence="8">
    <location>
        <begin position="247"/>
        <end position="300"/>
    </location>
</feature>
<dbReference type="Gene3D" id="1.10.8.430">
    <property type="entry name" value="Helical domain of apoptotic protease-activating factors"/>
    <property type="match status" value="1"/>
</dbReference>
<evidence type="ECO:0000256" key="2">
    <source>
        <dbReference type="ARBA" id="ARBA00022614"/>
    </source>
</evidence>
<sequence>MKMTLETIEVFLKDAERRSIREESVRLWLRRLKNVMYNISDMIDGFEAETTRKVFDLDKIESSIISQLSKREPNMTDLEMVPPNMNIIMVLDDLWENDGFKLDSLKLKLKVGNRAKVIILVTTRDKTIAMRFSNVETYKLEPLTDDMCWKIIKQKRAFEGRGDRECLEHIGKEIARKCGGVALAAQSLGHILHSKRADEWESVRDSNIWNESTSEDTSSPHHMLASLKLSYLTMKPCLKICFGYCAMFPKGQRIVKDDLICQWICLDLIETSKVYSSKQLGEIYVNQLLGMSFLQHPESVERFEKLNEMFRI</sequence>
<dbReference type="Pfam" id="PF23559">
    <property type="entry name" value="WHD_DRP"/>
    <property type="match status" value="1"/>
</dbReference>
<keyword evidence="2" id="KW-0433">Leucine-rich repeat</keyword>
<dbReference type="Pfam" id="PF00931">
    <property type="entry name" value="NB-ARC"/>
    <property type="match status" value="1"/>
</dbReference>
<dbReference type="InterPro" id="IPR027417">
    <property type="entry name" value="P-loop_NTPase"/>
</dbReference>
<evidence type="ECO:0000259" key="7">
    <source>
        <dbReference type="Pfam" id="PF18052"/>
    </source>
</evidence>
<dbReference type="Proteomes" id="UP000026961">
    <property type="component" value="Chromosome 4"/>
</dbReference>
<comment type="similarity">
    <text evidence="1">Belongs to the disease resistance NB-LRR family.</text>
</comment>
<proteinExistence type="inferred from homology"/>
<dbReference type="PANTHER" id="PTHR23155:SF1075">
    <property type="entry name" value="OS06G0644300 PROTEIN"/>
    <property type="match status" value="1"/>
</dbReference>
<dbReference type="PANTHER" id="PTHR23155">
    <property type="entry name" value="DISEASE RESISTANCE PROTEIN RP"/>
    <property type="match status" value="1"/>
</dbReference>
<feature type="domain" description="NB-ARC" evidence="6">
    <location>
        <begin position="83"/>
        <end position="155"/>
    </location>
</feature>
<feature type="domain" description="Disease resistance N-terminal" evidence="7">
    <location>
        <begin position="1"/>
        <end position="53"/>
    </location>
</feature>
<accession>A0A0D9ZP25</accession>
<dbReference type="EnsemblPlants" id="OGLUM04G21290.1">
    <property type="protein sequence ID" value="OGLUM04G21290.1"/>
    <property type="gene ID" value="OGLUM04G21290"/>
</dbReference>
<dbReference type="InterPro" id="IPR041118">
    <property type="entry name" value="Rx_N"/>
</dbReference>
<dbReference type="eggNOG" id="KOG4658">
    <property type="taxonomic scope" value="Eukaryota"/>
</dbReference>
<keyword evidence="5" id="KW-0611">Plant defense</keyword>
<evidence type="ECO:0000313" key="10">
    <source>
        <dbReference type="Proteomes" id="UP000026961"/>
    </source>
</evidence>
<evidence type="ECO:0000259" key="6">
    <source>
        <dbReference type="Pfam" id="PF00931"/>
    </source>
</evidence>
<evidence type="ECO:0000256" key="4">
    <source>
        <dbReference type="ARBA" id="ARBA00022741"/>
    </source>
</evidence>
<dbReference type="HOGENOM" id="CLU_892487_0_0_1"/>
<dbReference type="SUPFAM" id="SSF52540">
    <property type="entry name" value="P-loop containing nucleoside triphosphate hydrolases"/>
    <property type="match status" value="1"/>
</dbReference>
<reference evidence="9" key="2">
    <citation type="submission" date="2018-05" db="EMBL/GenBank/DDBJ databases">
        <title>OgluRS3 (Oryza glumaepatula Reference Sequence Version 3).</title>
        <authorList>
            <person name="Zhang J."/>
            <person name="Kudrna D."/>
            <person name="Lee S."/>
            <person name="Talag J."/>
            <person name="Welchert J."/>
            <person name="Wing R.A."/>
        </authorList>
    </citation>
    <scope>NUCLEOTIDE SEQUENCE [LARGE SCALE GENOMIC DNA]</scope>
</reference>
<evidence type="ECO:0000313" key="9">
    <source>
        <dbReference type="EnsemblPlants" id="OGLUM04G21290.1"/>
    </source>
</evidence>
<keyword evidence="3" id="KW-0677">Repeat</keyword>